<organism evidence="1 2">
    <name type="scientific">Fraxinus pennsylvanica</name>
    <dbReference type="NCBI Taxonomy" id="56036"/>
    <lineage>
        <taxon>Eukaryota</taxon>
        <taxon>Viridiplantae</taxon>
        <taxon>Streptophyta</taxon>
        <taxon>Embryophyta</taxon>
        <taxon>Tracheophyta</taxon>
        <taxon>Spermatophyta</taxon>
        <taxon>Magnoliopsida</taxon>
        <taxon>eudicotyledons</taxon>
        <taxon>Gunneridae</taxon>
        <taxon>Pentapetalae</taxon>
        <taxon>asterids</taxon>
        <taxon>lamiids</taxon>
        <taxon>Lamiales</taxon>
        <taxon>Oleaceae</taxon>
        <taxon>Oleeae</taxon>
        <taxon>Fraxinus</taxon>
    </lineage>
</organism>
<name>A0AAD2A9S2_9LAMI</name>
<evidence type="ECO:0000313" key="1">
    <source>
        <dbReference type="EMBL" id="CAI9784202.1"/>
    </source>
</evidence>
<dbReference type="EMBL" id="OU503055">
    <property type="protein sequence ID" value="CAI9784202.1"/>
    <property type="molecule type" value="Genomic_DNA"/>
</dbReference>
<gene>
    <name evidence="1" type="ORF">FPE_LOCUS31632</name>
</gene>
<dbReference type="AlphaFoldDB" id="A0AAD2A9S2"/>
<reference evidence="1" key="1">
    <citation type="submission" date="2023-05" db="EMBL/GenBank/DDBJ databases">
        <authorList>
            <person name="Huff M."/>
        </authorList>
    </citation>
    <scope>NUCLEOTIDE SEQUENCE</scope>
</reference>
<accession>A0AAD2A9S2</accession>
<evidence type="ECO:0000313" key="2">
    <source>
        <dbReference type="Proteomes" id="UP000834106"/>
    </source>
</evidence>
<sequence>MYLSTYCSLSSILRACRIRAASAPSFSSAVASKASAKQDSVRFCSLSNIGFRTRSFSSSLRSSALRWSHGVDWRSPVSLRAQTRTASPVLERLERKNASMGMIRFVLFCFVSCTIELEFVDDWT</sequence>
<dbReference type="Proteomes" id="UP000834106">
    <property type="component" value="Chromosome 20"/>
</dbReference>
<proteinExistence type="predicted"/>
<protein>
    <submittedName>
        <fullName evidence="1">Uncharacterized protein</fullName>
    </submittedName>
</protein>
<keyword evidence="2" id="KW-1185">Reference proteome</keyword>